<reference evidence="8" key="1">
    <citation type="submission" date="2022-08" db="EMBL/GenBank/DDBJ databases">
        <title>Alicyclobacillus fastidiosus DSM 17978, complete genome.</title>
        <authorList>
            <person name="Wang Q."/>
            <person name="Cai R."/>
            <person name="Wang Z."/>
        </authorList>
    </citation>
    <scope>NUCLEOTIDE SEQUENCE</scope>
    <source>
        <strain evidence="8">DSM 17978</strain>
    </source>
</reference>
<dbReference type="InterPro" id="IPR011976">
    <property type="entry name" value="Pept_M3B_oligopep-rel"/>
</dbReference>
<evidence type="ECO:0000256" key="6">
    <source>
        <dbReference type="RuleBase" id="RU003435"/>
    </source>
</evidence>
<evidence type="ECO:0000313" key="9">
    <source>
        <dbReference type="Proteomes" id="UP001164761"/>
    </source>
</evidence>
<keyword evidence="2 6" id="KW-0479">Metal-binding</keyword>
<keyword evidence="5 6" id="KW-0482">Metalloprotease</keyword>
<dbReference type="Gene3D" id="1.10.1370.30">
    <property type="match status" value="1"/>
</dbReference>
<evidence type="ECO:0000259" key="7">
    <source>
        <dbReference type="Pfam" id="PF01432"/>
    </source>
</evidence>
<evidence type="ECO:0000256" key="5">
    <source>
        <dbReference type="ARBA" id="ARBA00023049"/>
    </source>
</evidence>
<dbReference type="PANTHER" id="PTHR11804">
    <property type="entry name" value="PROTEASE M3 THIMET OLIGOPEPTIDASE-RELATED"/>
    <property type="match status" value="1"/>
</dbReference>
<keyword evidence="4 6" id="KW-0862">Zinc</keyword>
<dbReference type="PANTHER" id="PTHR11804:SF48">
    <property type="entry name" value="PUTATIVE-RELATED"/>
    <property type="match status" value="1"/>
</dbReference>
<evidence type="ECO:0000256" key="4">
    <source>
        <dbReference type="ARBA" id="ARBA00022833"/>
    </source>
</evidence>
<dbReference type="RefSeq" id="WP_268007262.1">
    <property type="nucleotide sequence ID" value="NZ_CP104067.1"/>
</dbReference>
<dbReference type="InterPro" id="IPR001567">
    <property type="entry name" value="Pept_M3A_M3B_dom"/>
</dbReference>
<dbReference type="NCBIfam" id="TIGR02289">
    <property type="entry name" value="M3_not_pepF"/>
    <property type="match status" value="1"/>
</dbReference>
<dbReference type="InterPro" id="IPR045090">
    <property type="entry name" value="Pept_M3A_M3B"/>
</dbReference>
<evidence type="ECO:0000313" key="8">
    <source>
        <dbReference type="EMBL" id="WAH43377.1"/>
    </source>
</evidence>
<evidence type="ECO:0000256" key="1">
    <source>
        <dbReference type="ARBA" id="ARBA00022670"/>
    </source>
</evidence>
<dbReference type="SUPFAM" id="SSF55486">
    <property type="entry name" value="Metalloproteases ('zincins'), catalytic domain"/>
    <property type="match status" value="1"/>
</dbReference>
<evidence type="ECO:0000256" key="3">
    <source>
        <dbReference type="ARBA" id="ARBA00022801"/>
    </source>
</evidence>
<accession>A0ABY6ZKH7</accession>
<keyword evidence="9" id="KW-1185">Reference proteome</keyword>
<dbReference type="Proteomes" id="UP001164761">
    <property type="component" value="Chromosome"/>
</dbReference>
<keyword evidence="1 6" id="KW-0645">Protease</keyword>
<name>A0ABY6ZKH7_9BACL</name>
<keyword evidence="3 6" id="KW-0378">Hydrolase</keyword>
<comment type="cofactor">
    <cofactor evidence="6">
        <name>Zn(2+)</name>
        <dbReference type="ChEBI" id="CHEBI:29105"/>
    </cofactor>
    <text evidence="6">Binds 1 zinc ion.</text>
</comment>
<gene>
    <name evidence="8" type="ORF">NZD89_08300</name>
</gene>
<dbReference type="CDD" id="cd09606">
    <property type="entry name" value="M3B_PepF"/>
    <property type="match status" value="1"/>
</dbReference>
<organism evidence="8 9">
    <name type="scientific">Alicyclobacillus fastidiosus</name>
    <dbReference type="NCBI Taxonomy" id="392011"/>
    <lineage>
        <taxon>Bacteria</taxon>
        <taxon>Bacillati</taxon>
        <taxon>Bacillota</taxon>
        <taxon>Bacilli</taxon>
        <taxon>Bacillales</taxon>
        <taxon>Alicyclobacillaceae</taxon>
        <taxon>Alicyclobacillus</taxon>
    </lineage>
</organism>
<evidence type="ECO:0000256" key="2">
    <source>
        <dbReference type="ARBA" id="ARBA00022723"/>
    </source>
</evidence>
<feature type="domain" description="Peptidase M3A/M3B catalytic" evidence="7">
    <location>
        <begin position="171"/>
        <end position="508"/>
    </location>
</feature>
<protein>
    <submittedName>
        <fullName evidence="8">M3 family oligoendopeptidase</fullName>
    </submittedName>
</protein>
<comment type="similarity">
    <text evidence="6">Belongs to the peptidase M3 family.</text>
</comment>
<dbReference type="EMBL" id="CP104067">
    <property type="protein sequence ID" value="WAH43377.1"/>
    <property type="molecule type" value="Genomic_DNA"/>
</dbReference>
<dbReference type="Pfam" id="PF01432">
    <property type="entry name" value="Peptidase_M3"/>
    <property type="match status" value="1"/>
</dbReference>
<sequence>MSRLRTSPKYYLDDIDLKDIKALEMRLQTLVQCELKSSANLEVWLDQERMLMDGIQEAMTGHKIDFYRDTGNTHKRDMHLYDHSVIQPILLKYQRELDKKFCSCPFTGELHDSRYGAMKRGRLARLQQFCEANIPLTVREKQLGAKYSEIRGAMTVDWEGKTKPYSFVQALLEHPDPTIRERAWRALAEARSKVKPEIDDIMNELVQLRHEMALNAGYGNYRDYMFQVKDREYSIQDCYDFHKSVERHIVPAWNRLADVFRSELGVNTYRPWDSTAKMLHSIPYTTVTELMDGVHAMLVKTDTSFAKRFAFMRERGLLDLESRQGKQIGGFMDPLPASKHAFVFSNFSPSFTAIIALIHEMGHAIHVYLNGDFQEQNWRDEVTELYSHGMELLLLDRLDTFYPNEREYKSAQREGLRRSLGLLIGPLTRDIFEHWMYTHPNHTAQERDGKFLEFCKRFRLSPVDTSGLESEVATSWVDTIHFFLYPFYAIEYSISELGALQLLEIYRADPRRAISFYKQGASTNFNYSISDIYLRTGIKFDFSERVVSRTGEFLQSQIEQLK</sequence>
<proteinExistence type="inferred from homology"/>